<gene>
    <name evidence="1" type="primary">56</name>
    <name evidence="1" type="ORF">SEA_JABBERWOCKY_56</name>
</gene>
<organism evidence="1 2">
    <name type="scientific">Gordonia phage Jabberwocky</name>
    <dbReference type="NCBI Taxonomy" id="2653273"/>
    <lineage>
        <taxon>Viruses</taxon>
        <taxon>Duplodnaviria</taxon>
        <taxon>Heunggongvirae</taxon>
        <taxon>Uroviricota</taxon>
        <taxon>Caudoviricetes</taxon>
        <taxon>Stackebrandtviridae</taxon>
        <taxon>Schenleyvirinae</taxon>
        <taxon>Vividuovirus</taxon>
        <taxon>Vividuovirus jabberwocky</taxon>
    </lineage>
</organism>
<proteinExistence type="predicted"/>
<name>A0A5P8D5X4_9CAUD</name>
<dbReference type="GeneID" id="65122414"/>
<reference evidence="1 2" key="1">
    <citation type="submission" date="2019-08" db="EMBL/GenBank/DDBJ databases">
        <authorList>
            <person name="Frappier M."/>
            <person name="Nagle A.M."/>
            <person name="Lula M.A."/>
            <person name="Jents M.B."/>
            <person name="Twichel T.M."/>
            <person name="Kadrmas T.K."/>
            <person name="Fleischacker C.L."/>
            <person name="Balish M.F."/>
            <person name="Garlena R.A."/>
            <person name="Russell D.A."/>
            <person name="Pope W.H."/>
            <person name="Jacobs-Sera D."/>
            <person name="Hatfull G.F."/>
        </authorList>
    </citation>
    <scope>NUCLEOTIDE SEQUENCE [LARGE SCALE GENOMIC DNA]</scope>
</reference>
<accession>A0A5P8D5X4</accession>
<keyword evidence="2" id="KW-1185">Reference proteome</keyword>
<evidence type="ECO:0000313" key="2">
    <source>
        <dbReference type="Proteomes" id="UP000325679"/>
    </source>
</evidence>
<sequence length="266" mass="28757">MTKPLYVTPLRHTTRQAQPTMTDHRTTAETLIADVRVTARGDNLDAYAHAATAAAILDLADALRQHGSSEHAIDHAALQQHADRARAAFPGTYSPPPTYHHVLHTSEGGDTNALATDVPDGSHEHGSAPAPASCGHTWKGRNTLVDCRGEHTCAQPDTHPDGRHVCDRCGQTTPVDVCGYPGANGTCQRERGHDGVHYDEHGGVFATGADTSGDPDLHENLRRMTNRLRRSLGNLDIGAELPFNDVVSDLRHHVDAVVEELNEARR</sequence>
<dbReference type="RefSeq" id="YP_010104468.1">
    <property type="nucleotide sequence ID" value="NC_055818.1"/>
</dbReference>
<dbReference type="KEGG" id="vg:65122414"/>
<evidence type="ECO:0000313" key="1">
    <source>
        <dbReference type="EMBL" id="QFP94111.1"/>
    </source>
</evidence>
<dbReference type="Proteomes" id="UP000325679">
    <property type="component" value="Segment"/>
</dbReference>
<protein>
    <submittedName>
        <fullName evidence="1">Uncharacterized protein</fullName>
    </submittedName>
</protein>
<dbReference type="EMBL" id="MN329673">
    <property type="protein sequence ID" value="QFP94111.1"/>
    <property type="molecule type" value="Genomic_DNA"/>
</dbReference>